<evidence type="ECO:0000313" key="1">
    <source>
        <dbReference type="EMBL" id="AHM74530.1"/>
    </source>
</evidence>
<name>A0A7U4GG73_YEREN</name>
<dbReference type="AlphaFoldDB" id="A0A7U4GG73"/>
<dbReference type="InterPro" id="IPR010455">
    <property type="entry name" value="Phage_82_GpQ"/>
</dbReference>
<gene>
    <name evidence="1" type="ORF">LC20_03277</name>
</gene>
<sequence>MNAQQLEYARTELTKALVDMSGGTKGQLEAFSENPPADKDHYPRLKIHKIQLEGGRETCMLTTPTYALETRSRKRPMPPMNEFEFSLCSWRRAVNTLNESQNAWLNYCYGFNLKFEYQVLFCKHIWEKYQKHLSDSPIQTKVKKRLISLVWLAAQDVAAKNNNETYKEYAGSALANLMSISRSTWCEIYAPHWARLKQAFEELDEEALELVLNRRPDPIIDEVND</sequence>
<dbReference type="EMBL" id="CP007448">
    <property type="protein sequence ID" value="AHM74530.1"/>
    <property type="molecule type" value="Genomic_DNA"/>
</dbReference>
<dbReference type="KEGG" id="yel:LC20_03277"/>
<proteinExistence type="predicted"/>
<reference evidence="1 2" key="1">
    <citation type="submission" date="2017-11" db="EMBL/GenBank/DDBJ databases">
        <title>The complete genome sequence and comparative genome analysis of Yersinia enterocolitica strain LC20.</title>
        <authorList>
            <person name="Shi G."/>
            <person name="Su M."/>
            <person name="Liang J."/>
            <person name="Gu W."/>
            <person name="Xiao Y."/>
            <person name="Zhang Z."/>
            <person name="Qiu H."/>
            <person name="Duan R."/>
            <person name="Zhang Z."/>
            <person name="Li Y."/>
            <person name="Zhang X."/>
            <person name="Ling Y."/>
            <person name="Song L."/>
            <person name="Chen M."/>
            <person name="Zhao Y."/>
            <person name="Wu J."/>
            <person name="Jing H."/>
            <person name="Xiao J."/>
            <person name="Wang X."/>
        </authorList>
    </citation>
    <scope>NUCLEOTIDE SEQUENCE [LARGE SCALE GENOMIC DNA]</scope>
    <source>
        <strain evidence="1 2">LC20</strain>
    </source>
</reference>
<protein>
    <submittedName>
        <fullName evidence="1">Antitermination protein</fullName>
    </submittedName>
</protein>
<dbReference type="Proteomes" id="UP000230961">
    <property type="component" value="Chromosome"/>
</dbReference>
<dbReference type="Pfam" id="PF06323">
    <property type="entry name" value="Phage_antiter_Q"/>
    <property type="match status" value="1"/>
</dbReference>
<evidence type="ECO:0000313" key="2">
    <source>
        <dbReference type="Proteomes" id="UP000230961"/>
    </source>
</evidence>
<accession>A0A7U4GG73</accession>
<organism evidence="1 2">
    <name type="scientific">Yersinia enterocolitica LC20</name>
    <dbReference type="NCBI Taxonomy" id="1443113"/>
    <lineage>
        <taxon>Bacteria</taxon>
        <taxon>Pseudomonadati</taxon>
        <taxon>Pseudomonadota</taxon>
        <taxon>Gammaproteobacteria</taxon>
        <taxon>Enterobacterales</taxon>
        <taxon>Yersiniaceae</taxon>
        <taxon>Yersinia</taxon>
    </lineage>
</organism>